<evidence type="ECO:0000313" key="2">
    <source>
        <dbReference type="EMBL" id="KAA1122356.1"/>
    </source>
</evidence>
<dbReference type="AlphaFoldDB" id="A0A5B0R9E9"/>
<evidence type="ECO:0000256" key="1">
    <source>
        <dbReference type="SAM" id="MobiDB-lite"/>
    </source>
</evidence>
<dbReference type="EMBL" id="VDEP01000236">
    <property type="protein sequence ID" value="KAA1122356.1"/>
    <property type="molecule type" value="Genomic_DNA"/>
</dbReference>
<comment type="caution">
    <text evidence="2">The sequence shown here is derived from an EMBL/GenBank/DDBJ whole genome shotgun (WGS) entry which is preliminary data.</text>
</comment>
<gene>
    <name evidence="2" type="ORF">PGTUg99_037046</name>
</gene>
<proteinExistence type="predicted"/>
<dbReference type="Proteomes" id="UP000325313">
    <property type="component" value="Unassembled WGS sequence"/>
</dbReference>
<accession>A0A5B0R9E9</accession>
<sequence length="94" mass="10526">MSPNIRFTFVNNRLTAQPAPSTQPSRISQSKLSTCSSGCHPHRFKLIIRLNLPHNQPHFPPLHRNPCPDPVRIMTRHHCKTGINTGQSAIRTAG</sequence>
<protein>
    <submittedName>
        <fullName evidence="2">Uncharacterized protein</fullName>
    </submittedName>
</protein>
<feature type="region of interest" description="Disordered" evidence="1">
    <location>
        <begin position="1"/>
        <end position="33"/>
    </location>
</feature>
<evidence type="ECO:0000313" key="3">
    <source>
        <dbReference type="Proteomes" id="UP000325313"/>
    </source>
</evidence>
<organism evidence="2 3">
    <name type="scientific">Puccinia graminis f. sp. tritici</name>
    <dbReference type="NCBI Taxonomy" id="56615"/>
    <lineage>
        <taxon>Eukaryota</taxon>
        <taxon>Fungi</taxon>
        <taxon>Dikarya</taxon>
        <taxon>Basidiomycota</taxon>
        <taxon>Pucciniomycotina</taxon>
        <taxon>Pucciniomycetes</taxon>
        <taxon>Pucciniales</taxon>
        <taxon>Pucciniaceae</taxon>
        <taxon>Puccinia</taxon>
    </lineage>
</organism>
<reference evidence="2 3" key="1">
    <citation type="submission" date="2019-05" db="EMBL/GenBank/DDBJ databases">
        <title>Emergence of the Ug99 lineage of the wheat stem rust pathogen through somatic hybridization.</title>
        <authorList>
            <person name="Li F."/>
            <person name="Upadhyaya N.M."/>
            <person name="Sperschneider J."/>
            <person name="Matny O."/>
            <person name="Nguyen-Phuc H."/>
            <person name="Mago R."/>
            <person name="Raley C."/>
            <person name="Miller M.E."/>
            <person name="Silverstein K.A.T."/>
            <person name="Henningsen E."/>
            <person name="Hirsch C.D."/>
            <person name="Visser B."/>
            <person name="Pretorius Z.A."/>
            <person name="Steffenson B.J."/>
            <person name="Schwessinger B."/>
            <person name="Dodds P.N."/>
            <person name="Figueroa M."/>
        </authorList>
    </citation>
    <scope>NUCLEOTIDE SEQUENCE [LARGE SCALE GENOMIC DNA]</scope>
    <source>
        <strain evidence="2 3">Ug99</strain>
    </source>
</reference>
<name>A0A5B0R9E9_PUCGR</name>